<dbReference type="EMBL" id="JBBNAG010000012">
    <property type="protein sequence ID" value="KAK9088272.1"/>
    <property type="molecule type" value="Genomic_DNA"/>
</dbReference>
<sequence length="70" mass="7982">MIVVAGCINFVSQHLQNEYKMQMLLCPSRFTHTLPPQLSLQQQHNLCLKLIGATWIKLFHCACLRSSPLS</sequence>
<evidence type="ECO:0000313" key="1">
    <source>
        <dbReference type="EMBL" id="KAK9088272.1"/>
    </source>
</evidence>
<dbReference type="Proteomes" id="UP001419268">
    <property type="component" value="Unassembled WGS sequence"/>
</dbReference>
<organism evidence="1 2">
    <name type="scientific">Stephania cephalantha</name>
    <dbReference type="NCBI Taxonomy" id="152367"/>
    <lineage>
        <taxon>Eukaryota</taxon>
        <taxon>Viridiplantae</taxon>
        <taxon>Streptophyta</taxon>
        <taxon>Embryophyta</taxon>
        <taxon>Tracheophyta</taxon>
        <taxon>Spermatophyta</taxon>
        <taxon>Magnoliopsida</taxon>
        <taxon>Ranunculales</taxon>
        <taxon>Menispermaceae</taxon>
        <taxon>Menispermoideae</taxon>
        <taxon>Cissampelideae</taxon>
        <taxon>Stephania</taxon>
    </lineage>
</organism>
<keyword evidence="2" id="KW-1185">Reference proteome</keyword>
<reference evidence="1 2" key="1">
    <citation type="submission" date="2024-01" db="EMBL/GenBank/DDBJ databases">
        <title>Genome assemblies of Stephania.</title>
        <authorList>
            <person name="Yang L."/>
        </authorList>
    </citation>
    <scope>NUCLEOTIDE SEQUENCE [LARGE SCALE GENOMIC DNA]</scope>
    <source>
        <strain evidence="1">JXDWG</strain>
        <tissue evidence="1">Leaf</tissue>
    </source>
</reference>
<protein>
    <submittedName>
        <fullName evidence="1">Uncharacterized protein</fullName>
    </submittedName>
</protein>
<name>A0AAP0HKP8_9MAGN</name>
<gene>
    <name evidence="1" type="ORF">Scep_027354</name>
</gene>
<evidence type="ECO:0000313" key="2">
    <source>
        <dbReference type="Proteomes" id="UP001419268"/>
    </source>
</evidence>
<proteinExistence type="predicted"/>
<comment type="caution">
    <text evidence="1">The sequence shown here is derived from an EMBL/GenBank/DDBJ whole genome shotgun (WGS) entry which is preliminary data.</text>
</comment>
<dbReference type="AlphaFoldDB" id="A0AAP0HKP8"/>
<accession>A0AAP0HKP8</accession>